<protein>
    <recommendedName>
        <fullName evidence="2">Universal stress protein</fullName>
    </recommendedName>
</protein>
<evidence type="ECO:0000313" key="5">
    <source>
        <dbReference type="Proteomes" id="UP000031563"/>
    </source>
</evidence>
<dbReference type="RefSeq" id="WP_039235668.1">
    <property type="nucleotide sequence ID" value="NZ_JWIQ02000039.1"/>
</dbReference>
<organism evidence="4 5">
    <name type="scientific">Bacillus thermotolerans</name>
    <name type="common">Quasibacillus thermotolerans</name>
    <dbReference type="NCBI Taxonomy" id="1221996"/>
    <lineage>
        <taxon>Bacteria</taxon>
        <taxon>Bacillati</taxon>
        <taxon>Bacillota</taxon>
        <taxon>Bacilli</taxon>
        <taxon>Bacillales</taxon>
        <taxon>Bacillaceae</taxon>
        <taxon>Bacillus</taxon>
    </lineage>
</organism>
<dbReference type="SUPFAM" id="SSF52402">
    <property type="entry name" value="Adenine nucleotide alpha hydrolases-like"/>
    <property type="match status" value="1"/>
</dbReference>
<proteinExistence type="inferred from homology"/>
<evidence type="ECO:0000313" key="4">
    <source>
        <dbReference type="EMBL" id="KKB34346.1"/>
    </source>
</evidence>
<gene>
    <name evidence="4" type="ORF">QY95_03957</name>
</gene>
<dbReference type="InterPro" id="IPR006015">
    <property type="entry name" value="Universal_stress_UspA"/>
</dbReference>
<dbReference type="AlphaFoldDB" id="A0A0F5HM29"/>
<dbReference type="Pfam" id="PF00582">
    <property type="entry name" value="Usp"/>
    <property type="match status" value="1"/>
</dbReference>
<accession>A0A0F5HJR8</accession>
<comment type="similarity">
    <text evidence="1 2">Belongs to the universal stress protein A family.</text>
</comment>
<dbReference type="Proteomes" id="UP000031563">
    <property type="component" value="Unassembled WGS sequence"/>
</dbReference>
<dbReference type="InterPro" id="IPR014729">
    <property type="entry name" value="Rossmann-like_a/b/a_fold"/>
</dbReference>
<comment type="caution">
    <text evidence="4">The sequence shown here is derived from an EMBL/GenBank/DDBJ whole genome shotgun (WGS) entry which is preliminary data.</text>
</comment>
<dbReference type="OrthoDB" id="9789668at2"/>
<feature type="domain" description="UspA" evidence="3">
    <location>
        <begin position="4"/>
        <end position="143"/>
    </location>
</feature>
<evidence type="ECO:0000256" key="1">
    <source>
        <dbReference type="ARBA" id="ARBA00008791"/>
    </source>
</evidence>
<dbReference type="CDD" id="cd00293">
    <property type="entry name" value="USP-like"/>
    <property type="match status" value="1"/>
</dbReference>
<keyword evidence="5" id="KW-1185">Reference proteome</keyword>
<dbReference type="PANTHER" id="PTHR46268:SF6">
    <property type="entry name" value="UNIVERSAL STRESS PROTEIN UP12"/>
    <property type="match status" value="1"/>
</dbReference>
<dbReference type="PIRSF" id="PIRSF006276">
    <property type="entry name" value="UspA"/>
    <property type="match status" value="1"/>
</dbReference>
<dbReference type="InterPro" id="IPR006016">
    <property type="entry name" value="UspA"/>
</dbReference>
<dbReference type="PRINTS" id="PR01438">
    <property type="entry name" value="UNVRSLSTRESS"/>
</dbReference>
<dbReference type="STRING" id="1221996.QY95_03957"/>
<evidence type="ECO:0000259" key="3">
    <source>
        <dbReference type="Pfam" id="PF00582"/>
    </source>
</evidence>
<accession>A0A0F5HM29</accession>
<sequence length="145" mass="15747">MTTYQNILVAVDGSEEAEQALERAIHIAADNHARLVIAHVIDNRNLVQLAQYDSSITERAKAYGQELLDGYIETAKQSGVDNVTTALEFGSPRAEISKTLAKRFEADLIVVGATGLNAVERLLIGSVSEAIIRQAACDVLVVRKR</sequence>
<name>A0A0F5HM29_BACTR</name>
<reference evidence="4" key="1">
    <citation type="submission" date="2015-02" db="EMBL/GenBank/DDBJ databases">
        <title>Genome Assembly of Bacillaceae bacterium MTCC 8252.</title>
        <authorList>
            <person name="Verma A."/>
            <person name="Khatri I."/>
            <person name="Mual P."/>
            <person name="Subramanian S."/>
            <person name="Krishnamurthi S."/>
        </authorList>
    </citation>
    <scope>NUCLEOTIDE SEQUENCE [LARGE SCALE GENOMIC DNA]</scope>
    <source>
        <strain evidence="4">MTCC 8252</strain>
    </source>
</reference>
<dbReference type="EMBL" id="JWIR02000086">
    <property type="protein sequence ID" value="KKB34346.1"/>
    <property type="molecule type" value="Genomic_DNA"/>
</dbReference>
<evidence type="ECO:0000256" key="2">
    <source>
        <dbReference type="PIRNR" id="PIRNR006276"/>
    </source>
</evidence>
<dbReference type="Gene3D" id="3.40.50.620">
    <property type="entry name" value="HUPs"/>
    <property type="match status" value="1"/>
</dbReference>
<dbReference type="PANTHER" id="PTHR46268">
    <property type="entry name" value="STRESS RESPONSE PROTEIN NHAX"/>
    <property type="match status" value="1"/>
</dbReference>